<comment type="caution">
    <text evidence="2">The sequence shown here is derived from an EMBL/GenBank/DDBJ whole genome shotgun (WGS) entry which is preliminary data.</text>
</comment>
<evidence type="ECO:0000256" key="1">
    <source>
        <dbReference type="SAM" id="Phobius"/>
    </source>
</evidence>
<feature type="transmembrane region" description="Helical" evidence="1">
    <location>
        <begin position="26"/>
        <end position="53"/>
    </location>
</feature>
<proteinExistence type="predicted"/>
<organism evidence="2 3">
    <name type="scientific">Streptomyces dubilierae</name>
    <dbReference type="NCBI Taxonomy" id="3075533"/>
    <lineage>
        <taxon>Bacteria</taxon>
        <taxon>Bacillati</taxon>
        <taxon>Actinomycetota</taxon>
        <taxon>Actinomycetes</taxon>
        <taxon>Kitasatosporales</taxon>
        <taxon>Streptomycetaceae</taxon>
        <taxon>Streptomyces</taxon>
    </lineage>
</organism>
<name>A0ABU2PAH8_9ACTN</name>
<gene>
    <name evidence="2" type="ORF">RM641_12670</name>
</gene>
<accession>A0ABU2PAH8</accession>
<dbReference type="EMBL" id="JAVREU010000004">
    <property type="protein sequence ID" value="MDT0388280.1"/>
    <property type="molecule type" value="Genomic_DNA"/>
</dbReference>
<keyword evidence="1" id="KW-0812">Transmembrane</keyword>
<reference evidence="3" key="1">
    <citation type="submission" date="2023-07" db="EMBL/GenBank/DDBJ databases">
        <title>30 novel species of actinomycetes from the DSMZ collection.</title>
        <authorList>
            <person name="Nouioui I."/>
        </authorList>
    </citation>
    <scope>NUCLEOTIDE SEQUENCE [LARGE SCALE GENOMIC DNA]</scope>
    <source>
        <strain evidence="3">DSM 41921</strain>
    </source>
</reference>
<keyword evidence="1" id="KW-0472">Membrane</keyword>
<dbReference type="Proteomes" id="UP001183586">
    <property type="component" value="Unassembled WGS sequence"/>
</dbReference>
<keyword evidence="1" id="KW-1133">Transmembrane helix</keyword>
<evidence type="ECO:0000313" key="3">
    <source>
        <dbReference type="Proteomes" id="UP001183586"/>
    </source>
</evidence>
<protein>
    <submittedName>
        <fullName evidence="2">Uncharacterized protein</fullName>
    </submittedName>
</protein>
<dbReference type="RefSeq" id="WP_311681345.1">
    <property type="nucleotide sequence ID" value="NZ_JAVREU010000004.1"/>
</dbReference>
<evidence type="ECO:0000313" key="2">
    <source>
        <dbReference type="EMBL" id="MDT0388280.1"/>
    </source>
</evidence>
<sequence>METQTWHDISVEWRTPTPADVTLSGAVWYLLHVSPQVPEAIAAVAALVMLRCIRRRRTSEIRR</sequence>
<keyword evidence="3" id="KW-1185">Reference proteome</keyword>